<keyword evidence="5" id="KW-1185">Reference proteome</keyword>
<dbReference type="GO" id="GO:0016887">
    <property type="term" value="F:ATP hydrolysis activity"/>
    <property type="evidence" value="ECO:0007669"/>
    <property type="project" value="TreeGrafter"/>
</dbReference>
<evidence type="ECO:0000259" key="2">
    <source>
        <dbReference type="Pfam" id="PF13614"/>
    </source>
</evidence>
<evidence type="ECO:0000313" key="5">
    <source>
        <dbReference type="Proteomes" id="UP001154095"/>
    </source>
</evidence>
<dbReference type="PANTHER" id="PTHR43384">
    <property type="entry name" value="SEPTUM SITE-DETERMINING PROTEIN MIND HOMOLOG, CHLOROPLASTIC-RELATED"/>
    <property type="match status" value="1"/>
</dbReference>
<dbReference type="Pfam" id="PF13614">
    <property type="entry name" value="AAA_31"/>
    <property type="match status" value="1"/>
</dbReference>
<dbReference type="Proteomes" id="UP001154095">
    <property type="component" value="Chromosome"/>
</dbReference>
<dbReference type="PANTHER" id="PTHR43384:SF13">
    <property type="entry name" value="SLR0110 PROTEIN"/>
    <property type="match status" value="1"/>
</dbReference>
<accession>A0AAU9VJ47</accession>
<dbReference type="GO" id="GO:0005524">
    <property type="term" value="F:ATP binding"/>
    <property type="evidence" value="ECO:0007669"/>
    <property type="project" value="TreeGrafter"/>
</dbReference>
<dbReference type="GO" id="GO:0005829">
    <property type="term" value="C:cytosol"/>
    <property type="evidence" value="ECO:0007669"/>
    <property type="project" value="TreeGrafter"/>
</dbReference>
<dbReference type="InterPro" id="IPR027417">
    <property type="entry name" value="P-loop_NTPase"/>
</dbReference>
<dbReference type="InterPro" id="IPR025669">
    <property type="entry name" value="AAA_dom"/>
</dbReference>
<feature type="compositionally biased region" description="Basic residues" evidence="1">
    <location>
        <begin position="401"/>
        <end position="412"/>
    </location>
</feature>
<reference evidence="4" key="1">
    <citation type="submission" date="2022-04" db="EMBL/GenBank/DDBJ databases">
        <authorList>
            <person name="Forde T."/>
        </authorList>
    </citation>
    <scope>NUCLEOTIDE SEQUENCE</scope>
    <source>
        <strain evidence="4">A18Y016a</strain>
        <strain evidence="3">A18Y020d</strain>
    </source>
</reference>
<feature type="domain" description="AAA" evidence="2">
    <location>
        <begin position="137"/>
        <end position="276"/>
    </location>
</feature>
<proteinExistence type="predicted"/>
<name>A0AAU9VJ47_9FIRM</name>
<feature type="region of interest" description="Disordered" evidence="1">
    <location>
        <begin position="369"/>
        <end position="412"/>
    </location>
</feature>
<dbReference type="AlphaFoldDB" id="A0AAU9VJ47"/>
<feature type="compositionally biased region" description="Acidic residues" evidence="1">
    <location>
        <begin position="369"/>
        <end position="381"/>
    </location>
</feature>
<dbReference type="InterPro" id="IPR050625">
    <property type="entry name" value="ParA/MinD_ATPase"/>
</dbReference>
<dbReference type="EMBL" id="OW659477">
    <property type="protein sequence ID" value="CAH2762427.1"/>
    <property type="molecule type" value="Genomic_DNA"/>
</dbReference>
<protein>
    <submittedName>
        <fullName evidence="4">P-loop NTPase</fullName>
    </submittedName>
</protein>
<gene>
    <name evidence="4" type="primary">minD</name>
    <name evidence="4" type="ORF">ERYAMS2_01196</name>
    <name evidence="3" type="ORF">ERYAMS_00902</name>
</gene>
<dbReference type="SUPFAM" id="SSF52540">
    <property type="entry name" value="P-loop containing nucleoside triphosphate hydrolases"/>
    <property type="match status" value="1"/>
</dbReference>
<evidence type="ECO:0000313" key="4">
    <source>
        <dbReference type="EMBL" id="CAH2762427.1"/>
    </source>
</evidence>
<dbReference type="GO" id="GO:0009898">
    <property type="term" value="C:cytoplasmic side of plasma membrane"/>
    <property type="evidence" value="ECO:0007669"/>
    <property type="project" value="TreeGrafter"/>
</dbReference>
<evidence type="ECO:0000313" key="3">
    <source>
        <dbReference type="EMBL" id="CAH2762396.1"/>
    </source>
</evidence>
<evidence type="ECO:0000313" key="6">
    <source>
        <dbReference type="Proteomes" id="UP001154111"/>
    </source>
</evidence>
<dbReference type="RefSeq" id="WP_003773577.1">
    <property type="nucleotide sequence ID" value="NZ_OW659477.1"/>
</dbReference>
<dbReference type="EMBL" id="OW659496">
    <property type="protein sequence ID" value="CAH2762396.1"/>
    <property type="molecule type" value="Genomic_DNA"/>
</dbReference>
<evidence type="ECO:0000256" key="1">
    <source>
        <dbReference type="SAM" id="MobiDB-lite"/>
    </source>
</evidence>
<dbReference type="GO" id="GO:0051782">
    <property type="term" value="P:negative regulation of cell division"/>
    <property type="evidence" value="ECO:0007669"/>
    <property type="project" value="TreeGrafter"/>
</dbReference>
<dbReference type="Proteomes" id="UP001154111">
    <property type="component" value="Chromosome"/>
</dbReference>
<organism evidence="4 6">
    <name type="scientific">Erysipelothrix amsterdamensis</name>
    <dbReference type="NCBI Taxonomy" id="2929157"/>
    <lineage>
        <taxon>Bacteria</taxon>
        <taxon>Bacillati</taxon>
        <taxon>Bacillota</taxon>
        <taxon>Erysipelotrichia</taxon>
        <taxon>Erysipelotrichales</taxon>
        <taxon>Erysipelotrichaceae</taxon>
        <taxon>Erysipelothrix</taxon>
    </lineage>
</organism>
<sequence length="412" mass="45592">MELKVLVFAEDSVAQRLFPMLQDDEIRIVGKSNDENKVLDDISKTKPDIVLIYSSHESILQRVCQQIYLLRPKSVPVVLTQEYTSETMQKVMQTGVHYILPMQIDRSTLVQQLKGIHSNESSRLIALENSSTNNWKSKVITVFSSKGGVGRTTVAMNLAVKLAQKKLKVAILDFDLEFGEVATAMRIETKDTLAELLQEQASPNVDTIRKYMAVHPSGVNVLAAPNSPEFADNISVSQVEKIVSSLRSYYDYLIIDTSMGFNNINLSCFDLSSTIIYVTGMDIPTLRRTKKGLSIVTSLAGNEKIKLVVAKEEPGRVKPKDVSRVLEFPLWHTIPYDLKSSIDALNQGKPIAIDSPLSGVAKAYQVMADEIDQSDSPDEQEAGPAGLLAKFLPKPKEKPAKAKKGKRKKGGK</sequence>
<dbReference type="Gene3D" id="3.40.50.300">
    <property type="entry name" value="P-loop containing nucleotide triphosphate hydrolases"/>
    <property type="match status" value="1"/>
</dbReference>